<dbReference type="EMBL" id="QGDI01000001">
    <property type="protein sequence ID" value="PWJ15279.1"/>
    <property type="molecule type" value="Genomic_DNA"/>
</dbReference>
<evidence type="ECO:0000313" key="2">
    <source>
        <dbReference type="EMBL" id="PWJ15279.1"/>
    </source>
</evidence>
<evidence type="ECO:0000256" key="1">
    <source>
        <dbReference type="SAM" id="Phobius"/>
    </source>
</evidence>
<evidence type="ECO:0000313" key="3">
    <source>
        <dbReference type="Proteomes" id="UP000245720"/>
    </source>
</evidence>
<sequence>MTNNKARAKRSVYFYINVLFVLFFFFLGGCFIVFAANGITGILLLPFLAANFFLVIFFRKNRKDGTFRVPLIIVRIITILFAVIIFASPIIGVSFKNNKFFYPVKRAIWGYGIRSDSEWKRILPQHLPENCDEYFFRTEMSVPAQDYHPYAYLVMRCDKEQIKEYISEAKANGLEYINNEKTFSEYNFDNKTDIELYEKDVNYRVSVNSDYLSIPHHVFIWLSDEQKLELSTDAVVYKSGRFGCAFDESSGLCLFWA</sequence>
<dbReference type="PROSITE" id="PS51257">
    <property type="entry name" value="PROKAR_LIPOPROTEIN"/>
    <property type="match status" value="1"/>
</dbReference>
<name>A0A315Y4I2_RUMFL</name>
<dbReference type="OrthoDB" id="1822508at2"/>
<feature type="transmembrane region" description="Helical" evidence="1">
    <location>
        <begin position="71"/>
        <end position="95"/>
    </location>
</feature>
<keyword evidence="1" id="KW-1133">Transmembrane helix</keyword>
<feature type="transmembrane region" description="Helical" evidence="1">
    <location>
        <begin position="12"/>
        <end position="36"/>
    </location>
</feature>
<dbReference type="Proteomes" id="UP000245720">
    <property type="component" value="Unassembled WGS sequence"/>
</dbReference>
<proteinExistence type="predicted"/>
<keyword evidence="1" id="KW-0812">Transmembrane</keyword>
<dbReference type="RefSeq" id="WP_109725086.1">
    <property type="nucleotide sequence ID" value="NZ_QGDI01000001.1"/>
</dbReference>
<dbReference type="AlphaFoldDB" id="A0A315Y4I2"/>
<accession>A0A315Y4I2</accession>
<organism evidence="2 3">
    <name type="scientific">Ruminococcus flavefaciens</name>
    <dbReference type="NCBI Taxonomy" id="1265"/>
    <lineage>
        <taxon>Bacteria</taxon>
        <taxon>Bacillati</taxon>
        <taxon>Bacillota</taxon>
        <taxon>Clostridia</taxon>
        <taxon>Eubacteriales</taxon>
        <taxon>Oscillospiraceae</taxon>
        <taxon>Ruminococcus</taxon>
    </lineage>
</organism>
<protein>
    <submittedName>
        <fullName evidence="2">Uncharacterized protein</fullName>
    </submittedName>
</protein>
<gene>
    <name evidence="2" type="ORF">IE37_00173</name>
</gene>
<reference evidence="2 3" key="1">
    <citation type="submission" date="2018-05" db="EMBL/GenBank/DDBJ databases">
        <title>The Hungate 1000. A catalogue of reference genomes from the rumen microbiome.</title>
        <authorList>
            <person name="Kelly W."/>
        </authorList>
    </citation>
    <scope>NUCLEOTIDE SEQUENCE [LARGE SCALE GENOMIC DNA]</scope>
    <source>
        <strain evidence="2 3">SAb67</strain>
    </source>
</reference>
<comment type="caution">
    <text evidence="2">The sequence shown here is derived from an EMBL/GenBank/DDBJ whole genome shotgun (WGS) entry which is preliminary data.</text>
</comment>
<feature type="transmembrane region" description="Helical" evidence="1">
    <location>
        <begin position="42"/>
        <end position="59"/>
    </location>
</feature>
<keyword evidence="1" id="KW-0472">Membrane</keyword>